<evidence type="ECO:0000313" key="2">
    <source>
        <dbReference type="EMBL" id="MBN3280894.1"/>
    </source>
</evidence>
<organism evidence="2 3">
    <name type="scientific">Polyodon spathula</name>
    <name type="common">North American paddlefish</name>
    <name type="synonym">Squalus spathula</name>
    <dbReference type="NCBI Taxonomy" id="7913"/>
    <lineage>
        <taxon>Eukaryota</taxon>
        <taxon>Metazoa</taxon>
        <taxon>Chordata</taxon>
        <taxon>Craniata</taxon>
        <taxon>Vertebrata</taxon>
        <taxon>Euteleostomi</taxon>
        <taxon>Actinopterygii</taxon>
        <taxon>Chondrostei</taxon>
        <taxon>Acipenseriformes</taxon>
        <taxon>Polyodontidae</taxon>
        <taxon>Polyodon</taxon>
    </lineage>
</organism>
<feature type="non-terminal residue" evidence="2">
    <location>
        <position position="164"/>
    </location>
</feature>
<evidence type="ECO:0000256" key="1">
    <source>
        <dbReference type="SAM" id="Phobius"/>
    </source>
</evidence>
<name>A0ABS2Y3Z1_POLSP</name>
<keyword evidence="1" id="KW-0472">Membrane</keyword>
<sequence>MGILRFLKSQLLCHFICCVFIVSGMIVNLLRLCTLVLWPVSKQFYRKLSIINHPPHPLPLPLFELVMLLERWSGTECTIYTDQESYRQFGKESTIVIFDYNFEIDFLYGWIFCEQFGVLYYLNHTVNKVLLTSTQSQAESAILSVLFITHKVLIFQMLSEPKNI</sequence>
<dbReference type="Proteomes" id="UP001166093">
    <property type="component" value="Unassembled WGS sequence"/>
</dbReference>
<gene>
    <name evidence="2" type="primary">Agpat4_0</name>
    <name evidence="2" type="ORF">GTO93_0021599</name>
</gene>
<feature type="non-terminal residue" evidence="2">
    <location>
        <position position="1"/>
    </location>
</feature>
<keyword evidence="1" id="KW-1133">Transmembrane helix</keyword>
<reference evidence="2" key="1">
    <citation type="journal article" date="2021" name="Cell">
        <title>Tracing the genetic footprints of vertebrate landing in non-teleost ray-finned fishes.</title>
        <authorList>
            <person name="Bi X."/>
            <person name="Wang K."/>
            <person name="Yang L."/>
            <person name="Pan H."/>
            <person name="Jiang H."/>
            <person name="Wei Q."/>
            <person name="Fang M."/>
            <person name="Yu H."/>
            <person name="Zhu C."/>
            <person name="Cai Y."/>
            <person name="He Y."/>
            <person name="Gan X."/>
            <person name="Zeng H."/>
            <person name="Yu D."/>
            <person name="Zhu Y."/>
            <person name="Jiang H."/>
            <person name="Qiu Q."/>
            <person name="Yang H."/>
            <person name="Zhang Y.E."/>
            <person name="Wang W."/>
            <person name="Zhu M."/>
            <person name="He S."/>
            <person name="Zhang G."/>
        </authorList>
    </citation>
    <scope>NUCLEOTIDE SEQUENCE</scope>
    <source>
        <strain evidence="2">Pddl_001</strain>
    </source>
</reference>
<proteinExistence type="predicted"/>
<keyword evidence="1" id="KW-0812">Transmembrane</keyword>
<comment type="caution">
    <text evidence="2">The sequence shown here is derived from an EMBL/GenBank/DDBJ whole genome shotgun (WGS) entry which is preliminary data.</text>
</comment>
<accession>A0ABS2Y3Z1</accession>
<evidence type="ECO:0000313" key="3">
    <source>
        <dbReference type="Proteomes" id="UP001166093"/>
    </source>
</evidence>
<dbReference type="EMBL" id="JAAWVQ010102848">
    <property type="protein sequence ID" value="MBN3280894.1"/>
    <property type="molecule type" value="Genomic_DNA"/>
</dbReference>
<keyword evidence="2" id="KW-0808">Transferase</keyword>
<protein>
    <submittedName>
        <fullName evidence="2">PLCD acyltransferase</fullName>
    </submittedName>
</protein>
<feature type="transmembrane region" description="Helical" evidence="1">
    <location>
        <begin position="12"/>
        <end position="38"/>
    </location>
</feature>
<keyword evidence="3" id="KW-1185">Reference proteome</keyword>
<dbReference type="GO" id="GO:0016746">
    <property type="term" value="F:acyltransferase activity"/>
    <property type="evidence" value="ECO:0007669"/>
    <property type="project" value="UniProtKB-KW"/>
</dbReference>
<keyword evidence="2" id="KW-0012">Acyltransferase</keyword>